<evidence type="ECO:0000313" key="5">
    <source>
        <dbReference type="EMBL" id="EBW5462247.1"/>
    </source>
</evidence>
<accession>A0A0F7J7Y3</accession>
<evidence type="ECO:0000313" key="2">
    <source>
        <dbReference type="EMBL" id="AKH07786.1"/>
    </source>
</evidence>
<dbReference type="Proteomes" id="UP000054461">
    <property type="component" value="Unassembled WGS sequence"/>
</dbReference>
<organism evidence="11">
    <name type="scientific">Salmonella typhimurium</name>
    <dbReference type="NCBI Taxonomy" id="90371"/>
    <lineage>
        <taxon>Bacteria</taxon>
        <taxon>Pseudomonadati</taxon>
        <taxon>Pseudomonadota</taxon>
        <taxon>Gammaproteobacteria</taxon>
        <taxon>Enterobacterales</taxon>
        <taxon>Enterobacteriaceae</taxon>
        <taxon>Salmonella</taxon>
    </lineage>
</organism>
<evidence type="ECO:0000313" key="12">
    <source>
        <dbReference type="EMBL" id="EDI6664535.1"/>
    </source>
</evidence>
<evidence type="ECO:0000313" key="19">
    <source>
        <dbReference type="Proteomes" id="UP000338496"/>
    </source>
</evidence>
<dbReference type="EMBL" id="DAAFPQ010000009">
    <property type="protein sequence ID" value="HAB0971520.1"/>
    <property type="molecule type" value="Genomic_DNA"/>
</dbReference>
<dbReference type="KEGG" id="seni:CY43_11260"/>
<dbReference type="Proteomes" id="UP000839595">
    <property type="component" value="Unassembled WGS sequence"/>
</dbReference>
<dbReference type="Proteomes" id="UP000885258">
    <property type="component" value="Unassembled WGS sequence"/>
</dbReference>
<protein>
    <submittedName>
        <fullName evidence="2 11">Abequosyltransferase</fullName>
    </submittedName>
    <submittedName>
        <fullName evidence="14">Transferase</fullName>
    </submittedName>
</protein>
<evidence type="ECO:0000313" key="11">
    <source>
        <dbReference type="EMBL" id="EDI2107091.1"/>
    </source>
</evidence>
<reference evidence="13" key="6">
    <citation type="submission" date="2019-10" db="EMBL/GenBank/DDBJ databases">
        <authorList>
            <consortium name="NCBI Pathogen Detection Project"/>
        </authorList>
    </citation>
    <scope>NUCLEOTIDE SEQUENCE</scope>
    <source>
        <strain evidence="13">Salmonella enterica</strain>
    </source>
</reference>
<evidence type="ECO:0000313" key="10">
    <source>
        <dbReference type="EMBL" id="ECY5344001.1"/>
    </source>
</evidence>
<dbReference type="Proteomes" id="UP000885385">
    <property type="component" value="Unassembled WGS sequence"/>
</dbReference>
<dbReference type="EMBL" id="AAHDPU010000004">
    <property type="protein sequence ID" value="EBU9271812.1"/>
    <property type="molecule type" value="Genomic_DNA"/>
</dbReference>
<evidence type="ECO:0000313" key="3">
    <source>
        <dbReference type="EMBL" id="EBU9271812.1"/>
    </source>
</evidence>
<gene>
    <name evidence="11" type="primary">rfbV</name>
    <name evidence="15" type="ORF">AU613_16510</name>
    <name evidence="10" type="ORF">AVC05_22600</name>
    <name evidence="11" type="ORF">BIC00_05860</name>
    <name evidence="7" type="ORF">CE70_08755</name>
    <name evidence="12" type="ORF">CFF59_04535</name>
    <name evidence="14" type="ORF">DD95_00435</name>
    <name evidence="3" type="ORF">DMO92_06945</name>
    <name evidence="4" type="ORF">DPF41_02405</name>
    <name evidence="5" type="ORF">DPS76_07260</name>
    <name evidence="16" type="ORF">DRM14_12340</name>
    <name evidence="8" type="ORF">E0935_06525</name>
    <name evidence="6" type="ORF">EER35_19690</name>
    <name evidence="9" type="ORF">F3R12_10830</name>
    <name evidence="13" type="ORF">GB466_13255</name>
    <name evidence="2" type="ORF">SE14_02293</name>
</gene>
<dbReference type="GO" id="GO:0016758">
    <property type="term" value="F:hexosyltransferase activity"/>
    <property type="evidence" value="ECO:0007669"/>
    <property type="project" value="UniProtKB-ARBA"/>
</dbReference>
<dbReference type="EMBL" id="AALDNI010000072">
    <property type="protein sequence ID" value="ECY5344001.1"/>
    <property type="molecule type" value="Genomic_DNA"/>
</dbReference>
<reference evidence="11" key="7">
    <citation type="submission" date="2019-10" db="EMBL/GenBank/DDBJ databases">
        <authorList>
            <consortium name="PulseNet: The National Subtyping Network for Foodborne Disease Surveillance"/>
            <person name="Tarr C.L."/>
            <person name="Trees E."/>
            <person name="Katz L.S."/>
            <person name="Carleton-Romer H.A."/>
            <person name="Stroika S."/>
            <person name="Kucerova Z."/>
            <person name="Roache K.F."/>
            <person name="Sabol A.L."/>
            <person name="Besser J."/>
            <person name="Gerner-Smidt P."/>
        </authorList>
    </citation>
    <scope>NUCLEOTIDE SEQUENCE</scope>
    <source>
        <strain evidence="11">PNUSAS003649</strain>
        <strain evidence="12">PNUSAS016739</strain>
    </source>
</reference>
<reference evidence="2 17" key="2">
    <citation type="journal article" date="2015" name="Genome Announc.">
        <title>Complete Genome Sequencing of a Multidrug-Resistant and Human-Invasive Salmonella enterica Serovar Typhimurium Strain of the Emerging Sequence Type 213 Genotype.</title>
        <authorList>
            <person name="Calva E."/>
            <person name="Silva C."/>
            <person name="Zaidi M.B."/>
            <person name="Sanchez-Flores A."/>
            <person name="Estrada K."/>
            <person name="Silva G.G."/>
            <person name="Soto-Jimenez L.M."/>
            <person name="Wiesner M."/>
            <person name="Fernandez-Mora M."/>
            <person name="Edwards R.A."/>
            <person name="Vinuesa P."/>
        </authorList>
    </citation>
    <scope>NUCLEOTIDE SEQUENCE [LARGE SCALE GENOMIC DNA]</scope>
    <source>
        <strain evidence="2 17">YU39</strain>
    </source>
</reference>
<dbReference type="Proteomes" id="UP000839905">
    <property type="component" value="Unassembled WGS sequence"/>
</dbReference>
<evidence type="ECO:0000313" key="18">
    <source>
        <dbReference type="Proteomes" id="UP000054461"/>
    </source>
</evidence>
<evidence type="ECO:0000313" key="8">
    <source>
        <dbReference type="EMBL" id="ECF1542902.1"/>
    </source>
</evidence>
<dbReference type="EMBL" id="AAKVET010000006">
    <property type="protein sequence ID" value="ECW0640340.1"/>
    <property type="molecule type" value="Genomic_DNA"/>
</dbReference>
<dbReference type="EMBL" id="AAHIDF010000002">
    <property type="protein sequence ID" value="EBW3626967.1"/>
    <property type="molecule type" value="Genomic_DNA"/>
</dbReference>
<evidence type="ECO:0000313" key="17">
    <source>
        <dbReference type="Proteomes" id="UP000034636"/>
    </source>
</evidence>
<dbReference type="SUPFAM" id="SSF53448">
    <property type="entry name" value="Nucleotide-diphospho-sugar transferases"/>
    <property type="match status" value="1"/>
</dbReference>
<dbReference type="Proteomes" id="UP000839909">
    <property type="component" value="Unassembled WGS sequence"/>
</dbReference>
<proteinExistence type="predicted"/>
<dbReference type="Proteomes" id="UP000839914">
    <property type="component" value="Unassembled WGS sequence"/>
</dbReference>
<evidence type="ECO:0000313" key="14">
    <source>
        <dbReference type="EMBL" id="KTZ15892.1"/>
    </source>
</evidence>
<dbReference type="EMBL" id="AAIKGB010000005">
    <property type="protein sequence ID" value="ECF1542902.1"/>
    <property type="molecule type" value="Genomic_DNA"/>
</dbReference>
<evidence type="ECO:0000313" key="15">
    <source>
        <dbReference type="EMBL" id="MIT50462.1"/>
    </source>
</evidence>
<dbReference type="EMBL" id="AAMKFN010000003">
    <property type="protein sequence ID" value="EDI2107091.1"/>
    <property type="molecule type" value="Genomic_DNA"/>
</dbReference>
<evidence type="ECO:0000313" key="7">
    <source>
        <dbReference type="EMBL" id="ECE0295279.1"/>
    </source>
</evidence>
<dbReference type="PANTHER" id="PTHR22916">
    <property type="entry name" value="GLYCOSYLTRANSFERASE"/>
    <property type="match status" value="1"/>
</dbReference>
<dbReference type="EMBL" id="AAHRYM010000034">
    <property type="protein sequence ID" value="EBZ6923178.1"/>
    <property type="molecule type" value="Genomic_DNA"/>
</dbReference>
<evidence type="ECO:0000313" key="13">
    <source>
        <dbReference type="EMBL" id="HAB0971520.1"/>
    </source>
</evidence>
<dbReference type="Proteomes" id="UP000338496">
    <property type="component" value="Unassembled WGS sequence"/>
</dbReference>
<reference evidence="10" key="4">
    <citation type="submission" date="2018-07" db="EMBL/GenBank/DDBJ databases">
        <authorList>
            <person name="Ashton P.M."/>
            <person name="Dallman T."/>
            <person name="Nair S."/>
            <person name="De Pinna E."/>
            <person name="Peters T."/>
            <person name="Grant K."/>
        </authorList>
    </citation>
    <scope>NUCLEOTIDE SEQUENCE [LARGE SCALE GENOMIC DNA]</scope>
    <source>
        <strain evidence="4">231108</strain>
        <strain evidence="8">265852</strain>
        <strain evidence="15">29290</strain>
        <strain evidence="5">422529</strain>
        <strain evidence="16">425567</strain>
        <strain evidence="10">43916</strain>
        <strain evidence="3">488670</strain>
        <strain evidence="6">632340</strain>
    </source>
</reference>
<dbReference type="InterPro" id="IPR001173">
    <property type="entry name" value="Glyco_trans_2-like"/>
</dbReference>
<dbReference type="EMBL" id="JYVU01000001">
    <property type="protein sequence ID" value="KTZ15892.1"/>
    <property type="molecule type" value="Genomic_DNA"/>
</dbReference>
<dbReference type="EMBL" id="AAMLUT010000002">
    <property type="protein sequence ID" value="EDI6664535.1"/>
    <property type="molecule type" value="Genomic_DNA"/>
</dbReference>
<dbReference type="EMBL" id="AAHIPE010000006">
    <property type="protein sequence ID" value="EBW5462247.1"/>
    <property type="molecule type" value="Genomic_DNA"/>
</dbReference>
<reference evidence="13" key="3">
    <citation type="journal article" date="2018" name="Genome Biol.">
        <title>SKESA: strategic k-mer extension for scrupulous assemblies.</title>
        <authorList>
            <person name="Souvorov A."/>
            <person name="Agarwala R."/>
            <person name="Lipman D.J."/>
        </authorList>
    </citation>
    <scope>NUCLEOTIDE SEQUENCE</scope>
    <source>
        <strain evidence="13">Salmonella enterica</strain>
    </source>
</reference>
<dbReference type="EMBL" id="AAIGQE010000005">
    <property type="protein sequence ID" value="ECE0295279.1"/>
    <property type="molecule type" value="Genomic_DNA"/>
</dbReference>
<dbReference type="AlphaFoldDB" id="A0A0D6FGL8"/>
<evidence type="ECO:0000313" key="4">
    <source>
        <dbReference type="EMBL" id="EBW3626967.1"/>
    </source>
</evidence>
<accession>A0A0D6FGL8</accession>
<reference evidence="14 18" key="1">
    <citation type="submission" date="2014-09" db="EMBL/GenBank/DDBJ databases">
        <title>Salmonella Genotype and Phenotype Association.</title>
        <authorList>
            <person name="Chen Y."/>
            <person name="Folster J."/>
            <person name="Ayers S."/>
            <person name="Kabera C."/>
            <person name="Li C."/>
            <person name="Mukherjee S."/>
            <person name="Lam C."/>
            <person name="Zhao S."/>
            <person name="McDermott P."/>
        </authorList>
    </citation>
    <scope>NUCLEOTIDE SEQUENCE [LARGE SCALE GENOMIC DNA]</scope>
    <source>
        <strain evidence="14 18">CVM N32045</strain>
    </source>
</reference>
<dbReference type="EMBL" id="RVDJ01000011">
    <property type="protein sequence ID" value="MLP86103.1"/>
    <property type="molecule type" value="Genomic_DNA"/>
</dbReference>
<evidence type="ECO:0000313" key="6">
    <source>
        <dbReference type="EMBL" id="EBZ6923178.1"/>
    </source>
</evidence>
<feature type="domain" description="Glycosyltransferase 2-like" evidence="1">
    <location>
        <begin position="4"/>
        <end position="145"/>
    </location>
</feature>
<dbReference type="EMBL" id="RSUA01000033">
    <property type="protein sequence ID" value="MIT50462.1"/>
    <property type="molecule type" value="Genomic_DNA"/>
</dbReference>
<evidence type="ECO:0000259" key="1">
    <source>
        <dbReference type="Pfam" id="PF00535"/>
    </source>
</evidence>
<dbReference type="Proteomes" id="UP000839617">
    <property type="component" value="Unassembled WGS sequence"/>
</dbReference>
<sequence length="333" mass="38579">MLISFCIPTYNRKEYLEELLNSINNQEKFNLDIEICISDNASTDGTEEMIDVWRNNYNFPIIYRRNSVNLGPDRNFLASVSLANGDYCWIFGSDDALAKDSLAILQTYLDSQADIYLCDRKETGCDLVEIRNPHRSWLRTDDELYVFNNNLDREIYLSRCLSIGGVFSYLSSLIVKKERWDAIDFDASYIGTSYPHVFIMMSVFNTPGCLLHYISKPLVICRGDNDSFEKKGKARRILIDFIAYLKLANDFYSKNISLKRAFENVLLKERPWLYTTLAMACYGNSDEKRDLSEFYAKLGCNKNMINTVLRFGKLAYAVKNITVLKNFTKRIIK</sequence>
<dbReference type="Pfam" id="PF00535">
    <property type="entry name" value="Glycos_transf_2"/>
    <property type="match status" value="1"/>
</dbReference>
<keyword evidence="11" id="KW-0808">Transferase</keyword>
<evidence type="ECO:0000313" key="9">
    <source>
        <dbReference type="EMBL" id="ECW0640340.1"/>
    </source>
</evidence>
<dbReference type="Gene3D" id="3.90.550.10">
    <property type="entry name" value="Spore Coat Polysaccharide Biosynthesis Protein SpsA, Chain A"/>
    <property type="match status" value="1"/>
</dbReference>
<accession>A0A0M2J266</accession>
<reference evidence="7 19" key="5">
    <citation type="submission" date="2018-07" db="EMBL/GenBank/DDBJ databases">
        <authorList>
            <consortium name="GenomeTrakr network: Whole genome sequencing for foodborne pathogen traceback"/>
        </authorList>
    </citation>
    <scope>NUCLEOTIDE SEQUENCE [LARGE SCALE GENOMIC DNA]</scope>
    <source>
        <strain evidence="9">AUSMDU00020735</strain>
        <strain evidence="7 19">VA_WGS-00080</strain>
    </source>
</reference>
<dbReference type="EMBL" id="CP011428">
    <property type="protein sequence ID" value="AKH07786.1"/>
    <property type="molecule type" value="Genomic_DNA"/>
</dbReference>
<dbReference type="Proteomes" id="UP000839907">
    <property type="component" value="Unassembled WGS sequence"/>
</dbReference>
<dbReference type="RefSeq" id="WP_000908622.1">
    <property type="nucleotide sequence ID" value="NZ_AP023291.1"/>
</dbReference>
<dbReference type="Proteomes" id="UP000839915">
    <property type="component" value="Unassembled WGS sequence"/>
</dbReference>
<dbReference type="PATRIC" id="fig|59201.125.peg.1615"/>
<dbReference type="Proteomes" id="UP000839908">
    <property type="component" value="Unassembled WGS sequence"/>
</dbReference>
<dbReference type="PANTHER" id="PTHR22916:SF3">
    <property type="entry name" value="UDP-GLCNAC:BETAGAL BETA-1,3-N-ACETYLGLUCOSAMINYLTRANSFERASE-LIKE PROTEIN 1"/>
    <property type="match status" value="1"/>
</dbReference>
<evidence type="ECO:0000313" key="16">
    <source>
        <dbReference type="EMBL" id="MLP86103.1"/>
    </source>
</evidence>
<dbReference type="OMA" id="GEYCWFL"/>
<dbReference type="Proteomes" id="UP000034636">
    <property type="component" value="Chromosome"/>
</dbReference>
<dbReference type="eggNOG" id="COG0463">
    <property type="taxonomic scope" value="Bacteria"/>
</dbReference>
<dbReference type="SMR" id="A0A0D6FGL8"/>
<dbReference type="InterPro" id="IPR029044">
    <property type="entry name" value="Nucleotide-diphossugar_trans"/>
</dbReference>
<name>A0A0D6FGL8_SALTM</name>